<evidence type="ECO:0000256" key="6">
    <source>
        <dbReference type="ARBA" id="ARBA00059383"/>
    </source>
</evidence>
<comment type="cofactor">
    <cofactor evidence="2">
        <name>NADP(+)</name>
        <dbReference type="ChEBI" id="CHEBI:58349"/>
    </cofactor>
</comment>
<dbReference type="EMBL" id="SWBR01000001">
    <property type="protein sequence ID" value="TKC12896.1"/>
    <property type="molecule type" value="Genomic_DNA"/>
</dbReference>
<evidence type="ECO:0000259" key="7">
    <source>
        <dbReference type="Pfam" id="PF16363"/>
    </source>
</evidence>
<dbReference type="InterPro" id="IPR016040">
    <property type="entry name" value="NAD(P)-bd_dom"/>
</dbReference>
<comment type="caution">
    <text evidence="8">The sequence shown here is derived from an EMBL/GenBank/DDBJ whole genome shotgun (WGS) entry which is preliminary data.</text>
</comment>
<dbReference type="GO" id="GO:0042351">
    <property type="term" value="P:'de novo' GDP-L-fucose biosynthetic process"/>
    <property type="evidence" value="ECO:0007669"/>
    <property type="project" value="TreeGrafter"/>
</dbReference>
<keyword evidence="5" id="KW-0456">Lyase</keyword>
<dbReference type="Gene3D" id="3.40.50.720">
    <property type="entry name" value="NAD(P)-binding Rossmann-like Domain"/>
    <property type="match status" value="1"/>
</dbReference>
<evidence type="ECO:0000313" key="9">
    <source>
        <dbReference type="Proteomes" id="UP000309488"/>
    </source>
</evidence>
<dbReference type="GO" id="GO:0008446">
    <property type="term" value="F:GDP-mannose 4,6-dehydratase activity"/>
    <property type="evidence" value="ECO:0007669"/>
    <property type="project" value="UniProtKB-EC"/>
</dbReference>
<evidence type="ECO:0000256" key="2">
    <source>
        <dbReference type="ARBA" id="ARBA00001937"/>
    </source>
</evidence>
<evidence type="ECO:0000313" key="8">
    <source>
        <dbReference type="EMBL" id="TKC12896.1"/>
    </source>
</evidence>
<evidence type="ECO:0000256" key="5">
    <source>
        <dbReference type="ARBA" id="ARBA00023239"/>
    </source>
</evidence>
<dbReference type="EC" id="4.2.1.47" evidence="4"/>
<dbReference type="PANTHER" id="PTHR43715">
    <property type="entry name" value="GDP-MANNOSE 4,6-DEHYDRATASE"/>
    <property type="match status" value="1"/>
</dbReference>
<feature type="domain" description="NAD(P)-binding" evidence="7">
    <location>
        <begin position="5"/>
        <end position="306"/>
    </location>
</feature>
<dbReference type="AlphaFoldDB" id="A0A4U1CW10"/>
<name>A0A4U1CW10_9SPHI</name>
<sequence>MKVAIITGVTGQDGAYLSALLLKNNYTVIGLVRNDQPNWAGLAYLKIKEQVELVKCNLLDIEQVRTILIKYQPDEIYNLAAQSSVSLSFEEPITTFEFNTLSVFNLLESIKSINKEIRFYQASSSEMCGKVNQLPITENSILHPLSPYATSKVAAHFTCTNYRESYGMYIACGILFNHESYLRNDSFFVKKVIQQSIQISLGNQTHLEVGNIDVKRDFGYSPAYVEAMYKMLQKDKPGDYLVCSGESISLREIIYHVFSALGISRDKCVANPKFYRPNEIQNIYGDNAKAKRELEWDYDFSFYQVLDLLIAEELANVSK</sequence>
<comment type="similarity">
    <text evidence="3">Belongs to the NAD(P)-dependent epimerase/dehydratase family. GDP-mannose 4,6-dehydratase subfamily.</text>
</comment>
<dbReference type="CDD" id="cd05260">
    <property type="entry name" value="GDP_MD_SDR_e"/>
    <property type="match status" value="1"/>
</dbReference>
<dbReference type="RefSeq" id="WP_136839019.1">
    <property type="nucleotide sequence ID" value="NZ_SWBR01000001.1"/>
</dbReference>
<reference evidence="8 9" key="1">
    <citation type="submission" date="2019-04" db="EMBL/GenBank/DDBJ databases">
        <title>Pedobacter sp. RP-3-22 sp. nov., isolated from Arctic soil.</title>
        <authorList>
            <person name="Dahal R.H."/>
            <person name="Kim D.-U."/>
        </authorList>
    </citation>
    <scope>NUCLEOTIDE SEQUENCE [LARGE SCALE GENOMIC DNA]</scope>
    <source>
        <strain evidence="8 9">RP-3-22</strain>
    </source>
</reference>
<organism evidence="8 9">
    <name type="scientific">Pedobacter polaris</name>
    <dbReference type="NCBI Taxonomy" id="2571273"/>
    <lineage>
        <taxon>Bacteria</taxon>
        <taxon>Pseudomonadati</taxon>
        <taxon>Bacteroidota</taxon>
        <taxon>Sphingobacteriia</taxon>
        <taxon>Sphingobacteriales</taxon>
        <taxon>Sphingobacteriaceae</taxon>
        <taxon>Pedobacter</taxon>
    </lineage>
</organism>
<dbReference type="InterPro" id="IPR036291">
    <property type="entry name" value="NAD(P)-bd_dom_sf"/>
</dbReference>
<evidence type="ECO:0000256" key="1">
    <source>
        <dbReference type="ARBA" id="ARBA00000188"/>
    </source>
</evidence>
<dbReference type="PANTHER" id="PTHR43715:SF1">
    <property type="entry name" value="GDP-MANNOSE 4,6 DEHYDRATASE"/>
    <property type="match status" value="1"/>
</dbReference>
<evidence type="ECO:0000256" key="4">
    <source>
        <dbReference type="ARBA" id="ARBA00011989"/>
    </source>
</evidence>
<keyword evidence="9" id="KW-1185">Reference proteome</keyword>
<proteinExistence type="inferred from homology"/>
<dbReference type="OrthoDB" id="9779041at2"/>
<comment type="catalytic activity">
    <reaction evidence="1">
        <text>GDP-alpha-D-mannose = GDP-4-dehydro-alpha-D-rhamnose + H2O</text>
        <dbReference type="Rhea" id="RHEA:23820"/>
        <dbReference type="ChEBI" id="CHEBI:15377"/>
        <dbReference type="ChEBI" id="CHEBI:57527"/>
        <dbReference type="ChEBI" id="CHEBI:57964"/>
        <dbReference type="EC" id="4.2.1.47"/>
    </reaction>
</comment>
<dbReference type="SUPFAM" id="SSF51735">
    <property type="entry name" value="NAD(P)-binding Rossmann-fold domains"/>
    <property type="match status" value="1"/>
</dbReference>
<dbReference type="InterPro" id="IPR006368">
    <property type="entry name" value="GDP_Man_deHydtase"/>
</dbReference>
<accession>A0A4U1CW10</accession>
<evidence type="ECO:0000256" key="3">
    <source>
        <dbReference type="ARBA" id="ARBA00009263"/>
    </source>
</evidence>
<gene>
    <name evidence="8" type="ORF">FA048_04565</name>
</gene>
<dbReference type="Pfam" id="PF16363">
    <property type="entry name" value="GDP_Man_Dehyd"/>
    <property type="match status" value="1"/>
</dbReference>
<dbReference type="FunFam" id="3.40.50.720:FF:000924">
    <property type="entry name" value="GDP-mannose 4,6 dehydratase"/>
    <property type="match status" value="1"/>
</dbReference>
<protein>
    <recommendedName>
        <fullName evidence="4">GDP-mannose 4,6-dehydratase</fullName>
        <ecNumber evidence="4">4.2.1.47</ecNumber>
    </recommendedName>
</protein>
<comment type="function">
    <text evidence="6">Catalyzes the conversion of GDP-D-mannose to GDP-4-dehydro-6-deoxy-D-mannose.</text>
</comment>
<dbReference type="Gene3D" id="3.90.25.10">
    <property type="entry name" value="UDP-galactose 4-epimerase, domain 1"/>
    <property type="match status" value="1"/>
</dbReference>
<dbReference type="Proteomes" id="UP000309488">
    <property type="component" value="Unassembled WGS sequence"/>
</dbReference>